<name>A0A0F7ST01_PHARH</name>
<evidence type="ECO:0000256" key="1">
    <source>
        <dbReference type="SAM" id="MobiDB-lite"/>
    </source>
</evidence>
<feature type="compositionally biased region" description="Low complexity" evidence="1">
    <location>
        <begin position="9"/>
        <end position="18"/>
    </location>
</feature>
<dbReference type="EMBL" id="LN483166">
    <property type="protein sequence ID" value="CED84596.1"/>
    <property type="molecule type" value="Genomic_DNA"/>
</dbReference>
<dbReference type="AlphaFoldDB" id="A0A0F7ST01"/>
<feature type="region of interest" description="Disordered" evidence="1">
    <location>
        <begin position="226"/>
        <end position="255"/>
    </location>
</feature>
<feature type="compositionally biased region" description="Low complexity" evidence="1">
    <location>
        <begin position="188"/>
        <end position="197"/>
    </location>
</feature>
<feature type="compositionally biased region" description="Polar residues" evidence="1">
    <location>
        <begin position="19"/>
        <end position="35"/>
    </location>
</feature>
<proteinExistence type="predicted"/>
<feature type="region of interest" description="Disordered" evidence="1">
    <location>
        <begin position="1"/>
        <end position="35"/>
    </location>
</feature>
<reference evidence="2" key="1">
    <citation type="submission" date="2014-08" db="EMBL/GenBank/DDBJ databases">
        <authorList>
            <person name="Sharma Rahul"/>
            <person name="Thines Marco"/>
        </authorList>
    </citation>
    <scope>NUCLEOTIDE SEQUENCE</scope>
</reference>
<protein>
    <submittedName>
        <fullName evidence="2">Uncharacterized protein</fullName>
    </submittedName>
</protein>
<feature type="compositionally biased region" description="Low complexity" evidence="1">
    <location>
        <begin position="142"/>
        <end position="154"/>
    </location>
</feature>
<evidence type="ECO:0000313" key="2">
    <source>
        <dbReference type="EMBL" id="CED84596.1"/>
    </source>
</evidence>
<sequence length="335" mass="36058">MPHPHHSRFSPIRPRFSSTPGPSVDTSTVSPFTATSASPSGYHHLGFLSHRSSSVQLSESSPLRRHPPSISFAQSTTSSYPGVNLDLQFFSSSLSHPSTAAAPDINTPMANHEGMTVLFTSGSDTGDSGMLRPNVSRGISQTSTPGLTPTLTPSAETTLFSPFDPFAPAWNQDDRTPGAYTRSKRHSVASTSSSFSSAGPYVPDDHAMDDCSPDELMNDVTEYYFSSEPESDAEYPSELEHPSDDALSPKLSPNAPTGDYAEQLWAHTMQMLEKIPGGTYAANTAVARRNRDPRFRMGSTSSIAESSSIEQMVVSPRRGSTARSAAFRDVGIYEV</sequence>
<feature type="region of interest" description="Disordered" evidence="1">
    <location>
        <begin position="117"/>
        <end position="214"/>
    </location>
</feature>
<accession>A0A0F7ST01</accession>
<organism evidence="2">
    <name type="scientific">Phaffia rhodozyma</name>
    <name type="common">Yeast</name>
    <name type="synonym">Xanthophyllomyces dendrorhous</name>
    <dbReference type="NCBI Taxonomy" id="264483"/>
    <lineage>
        <taxon>Eukaryota</taxon>
        <taxon>Fungi</taxon>
        <taxon>Dikarya</taxon>
        <taxon>Basidiomycota</taxon>
        <taxon>Agaricomycotina</taxon>
        <taxon>Tremellomycetes</taxon>
        <taxon>Cystofilobasidiales</taxon>
        <taxon>Mrakiaceae</taxon>
        <taxon>Phaffia</taxon>
    </lineage>
</organism>